<feature type="active site" description="Tele-AMP-histidine intermediate" evidence="1">
    <location>
        <position position="102"/>
    </location>
</feature>
<dbReference type="PROSITE" id="PS00892">
    <property type="entry name" value="HIT_1"/>
    <property type="match status" value="1"/>
</dbReference>
<evidence type="ECO:0000313" key="5">
    <source>
        <dbReference type="EMBL" id="SHE53933.1"/>
    </source>
</evidence>
<protein>
    <submittedName>
        <fullName evidence="5">Diadenosine tetraphosphate (Ap4A) hydrolase</fullName>
    </submittedName>
</protein>
<reference evidence="6" key="1">
    <citation type="submission" date="2016-11" db="EMBL/GenBank/DDBJ databases">
        <authorList>
            <person name="Varghese N."/>
            <person name="Submissions S."/>
        </authorList>
    </citation>
    <scope>NUCLEOTIDE SEQUENCE [LARGE SCALE GENOMIC DNA]</scope>
    <source>
        <strain evidence="6">DSM 19514</strain>
    </source>
</reference>
<proteinExistence type="predicted"/>
<feature type="domain" description="HIT" evidence="4">
    <location>
        <begin position="9"/>
        <end position="115"/>
    </location>
</feature>
<keyword evidence="5" id="KW-0378">Hydrolase</keyword>
<dbReference type="PRINTS" id="PR00332">
    <property type="entry name" value="HISTRIAD"/>
</dbReference>
<gene>
    <name evidence="5" type="ORF">SAMN02745225_00909</name>
</gene>
<dbReference type="Pfam" id="PF01230">
    <property type="entry name" value="HIT"/>
    <property type="match status" value="1"/>
</dbReference>
<dbReference type="InterPro" id="IPR011146">
    <property type="entry name" value="HIT-like"/>
</dbReference>
<dbReference type="Proteomes" id="UP000184295">
    <property type="component" value="Unassembled WGS sequence"/>
</dbReference>
<evidence type="ECO:0000256" key="1">
    <source>
        <dbReference type="PIRSR" id="PIRSR601310-1"/>
    </source>
</evidence>
<feature type="short sequence motif" description="Histidine triad motif" evidence="2 3">
    <location>
        <begin position="100"/>
        <end position="104"/>
    </location>
</feature>
<dbReference type="PANTHER" id="PTHR47670:SF1">
    <property type="entry name" value="ADENYLYLSULFATASE HINT3"/>
    <property type="match status" value="1"/>
</dbReference>
<dbReference type="STRING" id="1121881.SAMN02745225_00909"/>
<dbReference type="RefSeq" id="WP_072789193.1">
    <property type="nucleotide sequence ID" value="NZ_FQUL01000009.1"/>
</dbReference>
<dbReference type="AlphaFoldDB" id="A0A1M4UBJ3"/>
<dbReference type="PROSITE" id="PS51084">
    <property type="entry name" value="HIT_2"/>
    <property type="match status" value="1"/>
</dbReference>
<dbReference type="OrthoDB" id="9784774at2"/>
<accession>A0A1M4UBJ3</accession>
<dbReference type="InterPro" id="IPR036265">
    <property type="entry name" value="HIT-like_sf"/>
</dbReference>
<dbReference type="SUPFAM" id="SSF54197">
    <property type="entry name" value="HIT-like"/>
    <property type="match status" value="1"/>
</dbReference>
<dbReference type="PANTHER" id="PTHR47670">
    <property type="entry name" value="ADENYLYLSULFATASE HINT3"/>
    <property type="match status" value="1"/>
</dbReference>
<evidence type="ECO:0000259" key="4">
    <source>
        <dbReference type="PROSITE" id="PS51084"/>
    </source>
</evidence>
<dbReference type="GO" id="GO:0006790">
    <property type="term" value="P:sulfur compound metabolic process"/>
    <property type="evidence" value="ECO:0007669"/>
    <property type="project" value="TreeGrafter"/>
</dbReference>
<keyword evidence="6" id="KW-1185">Reference proteome</keyword>
<evidence type="ECO:0000256" key="3">
    <source>
        <dbReference type="PROSITE-ProRule" id="PRU00464"/>
    </source>
</evidence>
<dbReference type="Gene3D" id="3.30.428.10">
    <property type="entry name" value="HIT-like"/>
    <property type="match status" value="1"/>
</dbReference>
<organism evidence="5 6">
    <name type="scientific">Ferrithrix thermotolerans DSM 19514</name>
    <dbReference type="NCBI Taxonomy" id="1121881"/>
    <lineage>
        <taxon>Bacteria</taxon>
        <taxon>Bacillati</taxon>
        <taxon>Actinomycetota</taxon>
        <taxon>Acidimicrobiia</taxon>
        <taxon>Acidimicrobiales</taxon>
        <taxon>Acidimicrobiaceae</taxon>
        <taxon>Ferrithrix</taxon>
    </lineage>
</organism>
<name>A0A1M4UBJ3_9ACTN</name>
<dbReference type="InterPro" id="IPR001310">
    <property type="entry name" value="Histidine_triad_HIT"/>
</dbReference>
<dbReference type="InterPro" id="IPR019808">
    <property type="entry name" value="Histidine_triad_CS"/>
</dbReference>
<evidence type="ECO:0000313" key="6">
    <source>
        <dbReference type="Proteomes" id="UP000184295"/>
    </source>
</evidence>
<dbReference type="GO" id="GO:0009150">
    <property type="term" value="P:purine ribonucleotide metabolic process"/>
    <property type="evidence" value="ECO:0007669"/>
    <property type="project" value="TreeGrafter"/>
</dbReference>
<dbReference type="EMBL" id="FQUL01000009">
    <property type="protein sequence ID" value="SHE53933.1"/>
    <property type="molecule type" value="Genomic_DNA"/>
</dbReference>
<sequence length="130" mass="14145">METQLDLTEKCVFCDLSLSQSSTWIDPEVLVVKDRYPVSEGHRLVIPKAHVASLLELTPNSVGRLFNVAVEVGRSLVDDGADGFNLGVNEGVAAGQSVMHLHIHVIPRRFGDVSDPVGGVRGVIPSKRRY</sequence>
<evidence type="ECO:0000256" key="2">
    <source>
        <dbReference type="PIRSR" id="PIRSR601310-3"/>
    </source>
</evidence>
<dbReference type="GO" id="GO:0047627">
    <property type="term" value="F:adenylylsulfatase activity"/>
    <property type="evidence" value="ECO:0007669"/>
    <property type="project" value="TreeGrafter"/>
</dbReference>